<keyword evidence="3" id="KW-1185">Reference proteome</keyword>
<gene>
    <name evidence="2" type="ORF">RR48_06781</name>
</gene>
<dbReference type="Proteomes" id="UP000053240">
    <property type="component" value="Unassembled WGS sequence"/>
</dbReference>
<name>A0A194R637_PAPMA</name>
<keyword evidence="1" id="KW-0812">Transmembrane</keyword>
<dbReference type="InParanoid" id="A0A194R637"/>
<evidence type="ECO:0000313" key="2">
    <source>
        <dbReference type="EMBL" id="KPJ13283.1"/>
    </source>
</evidence>
<evidence type="ECO:0000256" key="1">
    <source>
        <dbReference type="SAM" id="Phobius"/>
    </source>
</evidence>
<evidence type="ECO:0000313" key="3">
    <source>
        <dbReference type="Proteomes" id="UP000053240"/>
    </source>
</evidence>
<protein>
    <submittedName>
        <fullName evidence="2">Uncharacterized protein</fullName>
    </submittedName>
</protein>
<accession>A0A194R637</accession>
<sequence>MSKTSITNPETSLQDVRVHVIGHSQDSTRYEKKGTPKVSRGSDFVYVNSAYVGSVSSINDVRGAEPPTRIIFTPFSIFYSARTEWWTFAQRVMAIAVAVLTGAVIGLALTVALKKGETDNIPGLFSTNLALD</sequence>
<reference evidence="2 3" key="1">
    <citation type="journal article" date="2015" name="Nat. Commun.">
        <title>Outbred genome sequencing and CRISPR/Cas9 gene editing in butterflies.</title>
        <authorList>
            <person name="Li X."/>
            <person name="Fan D."/>
            <person name="Zhang W."/>
            <person name="Liu G."/>
            <person name="Zhang L."/>
            <person name="Zhao L."/>
            <person name="Fang X."/>
            <person name="Chen L."/>
            <person name="Dong Y."/>
            <person name="Chen Y."/>
            <person name="Ding Y."/>
            <person name="Zhao R."/>
            <person name="Feng M."/>
            <person name="Zhu Y."/>
            <person name="Feng Y."/>
            <person name="Jiang X."/>
            <person name="Zhu D."/>
            <person name="Xiang H."/>
            <person name="Feng X."/>
            <person name="Li S."/>
            <person name="Wang J."/>
            <person name="Zhang G."/>
            <person name="Kronforst M.R."/>
            <person name="Wang W."/>
        </authorList>
    </citation>
    <scope>NUCLEOTIDE SEQUENCE [LARGE SCALE GENOMIC DNA]</scope>
    <source>
        <strain evidence="2">Ya'a_city_454_Pm</strain>
        <tissue evidence="2">Whole body</tissue>
    </source>
</reference>
<keyword evidence="1" id="KW-0472">Membrane</keyword>
<proteinExistence type="predicted"/>
<keyword evidence="1" id="KW-1133">Transmembrane helix</keyword>
<organism evidence="2 3">
    <name type="scientific">Papilio machaon</name>
    <name type="common">Old World swallowtail butterfly</name>
    <dbReference type="NCBI Taxonomy" id="76193"/>
    <lineage>
        <taxon>Eukaryota</taxon>
        <taxon>Metazoa</taxon>
        <taxon>Ecdysozoa</taxon>
        <taxon>Arthropoda</taxon>
        <taxon>Hexapoda</taxon>
        <taxon>Insecta</taxon>
        <taxon>Pterygota</taxon>
        <taxon>Neoptera</taxon>
        <taxon>Endopterygota</taxon>
        <taxon>Lepidoptera</taxon>
        <taxon>Glossata</taxon>
        <taxon>Ditrysia</taxon>
        <taxon>Papilionoidea</taxon>
        <taxon>Papilionidae</taxon>
        <taxon>Papilioninae</taxon>
        <taxon>Papilio</taxon>
    </lineage>
</organism>
<dbReference type="AlphaFoldDB" id="A0A194R637"/>
<feature type="transmembrane region" description="Helical" evidence="1">
    <location>
        <begin position="92"/>
        <end position="113"/>
    </location>
</feature>
<dbReference type="EMBL" id="KQ460644">
    <property type="protein sequence ID" value="KPJ13283.1"/>
    <property type="molecule type" value="Genomic_DNA"/>
</dbReference>